<dbReference type="AlphaFoldDB" id="A0A437R590"/>
<dbReference type="Gene3D" id="3.30.750.24">
    <property type="entry name" value="STAS domain"/>
    <property type="match status" value="1"/>
</dbReference>
<evidence type="ECO:0000259" key="1">
    <source>
        <dbReference type="PROSITE" id="PS50801"/>
    </source>
</evidence>
<dbReference type="InterPro" id="IPR036513">
    <property type="entry name" value="STAS_dom_sf"/>
</dbReference>
<dbReference type="CDD" id="cd07043">
    <property type="entry name" value="STAS_anti-anti-sigma_factors"/>
    <property type="match status" value="1"/>
</dbReference>
<feature type="domain" description="STAS" evidence="1">
    <location>
        <begin position="1"/>
        <end position="95"/>
    </location>
</feature>
<sequence length="95" mass="10475">MLEIKQNGAVLQFVGELNCHTVVAYWPFKLLTTMPKQAVFDLGGLLHVDTAGLAWLIQQLAKAQQLGITLKFQQMPEQLRSLASVSDVLALLPTD</sequence>
<dbReference type="Proteomes" id="UP000283077">
    <property type="component" value="Unassembled WGS sequence"/>
</dbReference>
<dbReference type="PROSITE" id="PS50801">
    <property type="entry name" value="STAS"/>
    <property type="match status" value="1"/>
</dbReference>
<keyword evidence="3" id="KW-1185">Reference proteome</keyword>
<gene>
    <name evidence="2" type="ORF">EOE67_01395</name>
</gene>
<evidence type="ECO:0000313" key="3">
    <source>
        <dbReference type="Proteomes" id="UP000283077"/>
    </source>
</evidence>
<name>A0A437R590_9GAMM</name>
<dbReference type="RefSeq" id="WP_127697263.1">
    <property type="nucleotide sequence ID" value="NZ_SACS01000001.1"/>
</dbReference>
<dbReference type="SUPFAM" id="SSF52091">
    <property type="entry name" value="SpoIIaa-like"/>
    <property type="match status" value="1"/>
</dbReference>
<dbReference type="InterPro" id="IPR002645">
    <property type="entry name" value="STAS_dom"/>
</dbReference>
<dbReference type="OrthoDB" id="5900662at2"/>
<organism evidence="2 3">
    <name type="scientific">Rheinheimera riviphila</name>
    <dbReference type="NCBI Taxonomy" id="1834037"/>
    <lineage>
        <taxon>Bacteria</taxon>
        <taxon>Pseudomonadati</taxon>
        <taxon>Pseudomonadota</taxon>
        <taxon>Gammaproteobacteria</taxon>
        <taxon>Chromatiales</taxon>
        <taxon>Chromatiaceae</taxon>
        <taxon>Rheinheimera</taxon>
    </lineage>
</organism>
<dbReference type="EMBL" id="SACS01000001">
    <property type="protein sequence ID" value="RVU41881.1"/>
    <property type="molecule type" value="Genomic_DNA"/>
</dbReference>
<dbReference type="Pfam" id="PF13466">
    <property type="entry name" value="STAS_2"/>
    <property type="match status" value="1"/>
</dbReference>
<proteinExistence type="predicted"/>
<comment type="caution">
    <text evidence="2">The sequence shown here is derived from an EMBL/GenBank/DDBJ whole genome shotgun (WGS) entry which is preliminary data.</text>
</comment>
<protein>
    <submittedName>
        <fullName evidence="2">Anti-sigma factor antagonist</fullName>
    </submittedName>
</protein>
<dbReference type="InterPro" id="IPR058548">
    <property type="entry name" value="MlaB-like_STAS"/>
</dbReference>
<accession>A0A437R590</accession>
<evidence type="ECO:0000313" key="2">
    <source>
        <dbReference type="EMBL" id="RVU41881.1"/>
    </source>
</evidence>
<reference evidence="2 3" key="1">
    <citation type="submission" date="2019-01" db="EMBL/GenBank/DDBJ databases">
        <authorList>
            <person name="Chen W.-M."/>
        </authorList>
    </citation>
    <scope>NUCLEOTIDE SEQUENCE [LARGE SCALE GENOMIC DNA]</scope>
    <source>
        <strain evidence="2 3">KYPC3</strain>
    </source>
</reference>